<evidence type="ECO:0000256" key="8">
    <source>
        <dbReference type="ARBA" id="ARBA00023303"/>
    </source>
</evidence>
<dbReference type="OMA" id="SAWCFGL"/>
<dbReference type="GO" id="GO:0060075">
    <property type="term" value="P:regulation of resting membrane potential"/>
    <property type="evidence" value="ECO:0007669"/>
    <property type="project" value="Ensembl"/>
</dbReference>
<evidence type="ECO:0000256" key="4">
    <source>
        <dbReference type="ARBA" id="ARBA00022958"/>
    </source>
</evidence>
<comment type="similarity">
    <text evidence="9">Belongs to the two pore domain potassium channel (TC 1.A.1.8) family.</text>
</comment>
<evidence type="ECO:0000256" key="3">
    <source>
        <dbReference type="ARBA" id="ARBA00022692"/>
    </source>
</evidence>
<reference evidence="13" key="3">
    <citation type="submission" date="2025-09" db="UniProtKB">
        <authorList>
            <consortium name="Ensembl"/>
        </authorList>
    </citation>
    <scope>IDENTIFICATION</scope>
</reference>
<keyword evidence="14" id="KW-1185">Reference proteome</keyword>
<dbReference type="AlphaFoldDB" id="A0A452SKY3"/>
<evidence type="ECO:0000256" key="1">
    <source>
        <dbReference type="ARBA" id="ARBA00004141"/>
    </source>
</evidence>
<feature type="transmembrane region" description="Helical" evidence="11">
    <location>
        <begin position="125"/>
        <end position="151"/>
    </location>
</feature>
<feature type="transmembrane region" description="Helical" evidence="11">
    <location>
        <begin position="237"/>
        <end position="261"/>
    </location>
</feature>
<dbReference type="InterPro" id="IPR013099">
    <property type="entry name" value="K_chnl_dom"/>
</dbReference>
<name>A0A452SKY3_URSAM</name>
<protein>
    <submittedName>
        <fullName evidence="13">Potassium two pore domain channel subfamily K member 1</fullName>
    </submittedName>
</protein>
<dbReference type="PRINTS" id="PR01333">
    <property type="entry name" value="2POREKCHANEL"/>
</dbReference>
<feature type="transmembrane region" description="Helical" evidence="11">
    <location>
        <begin position="94"/>
        <end position="113"/>
    </location>
</feature>
<dbReference type="GO" id="GO:0005886">
    <property type="term" value="C:plasma membrane"/>
    <property type="evidence" value="ECO:0007669"/>
    <property type="project" value="Ensembl"/>
</dbReference>
<dbReference type="PANTHER" id="PTHR11003:SF59">
    <property type="entry name" value="POTASSIUM CHANNEL SUBFAMILY K MEMBER 1"/>
    <property type="match status" value="1"/>
</dbReference>
<dbReference type="Proteomes" id="UP000291022">
    <property type="component" value="Unassembled WGS sequence"/>
</dbReference>
<dbReference type="STRING" id="9643.ENSUAMP00000033297"/>
<evidence type="ECO:0000259" key="12">
    <source>
        <dbReference type="Pfam" id="PF07885"/>
    </source>
</evidence>
<keyword evidence="4" id="KW-0630">Potassium</keyword>
<keyword evidence="5 11" id="KW-1133">Transmembrane helix</keyword>
<evidence type="ECO:0000256" key="6">
    <source>
        <dbReference type="ARBA" id="ARBA00023065"/>
    </source>
</evidence>
<feature type="region of interest" description="Disordered" evidence="10">
    <location>
        <begin position="295"/>
        <end position="331"/>
    </location>
</feature>
<organism evidence="13 14">
    <name type="scientific">Ursus americanus</name>
    <name type="common">American black bear</name>
    <name type="synonym">Euarctos americanus</name>
    <dbReference type="NCBI Taxonomy" id="9643"/>
    <lineage>
        <taxon>Eukaryota</taxon>
        <taxon>Metazoa</taxon>
        <taxon>Chordata</taxon>
        <taxon>Craniata</taxon>
        <taxon>Vertebrata</taxon>
        <taxon>Euteleostomi</taxon>
        <taxon>Mammalia</taxon>
        <taxon>Eutheria</taxon>
        <taxon>Laurasiatheria</taxon>
        <taxon>Carnivora</taxon>
        <taxon>Caniformia</taxon>
        <taxon>Ursidae</taxon>
        <taxon>Ursus</taxon>
    </lineage>
</organism>
<gene>
    <name evidence="13" type="primary">KCNK1</name>
</gene>
<evidence type="ECO:0000256" key="10">
    <source>
        <dbReference type="SAM" id="MobiDB-lite"/>
    </source>
</evidence>
<dbReference type="Gene3D" id="1.10.287.70">
    <property type="match status" value="1"/>
</dbReference>
<dbReference type="SUPFAM" id="SSF81324">
    <property type="entry name" value="Voltage-gated potassium channels"/>
    <property type="match status" value="1"/>
</dbReference>
<reference evidence="13" key="2">
    <citation type="submission" date="2025-08" db="UniProtKB">
        <authorList>
            <consortium name="Ensembl"/>
        </authorList>
    </citation>
    <scope>IDENTIFICATION</scope>
</reference>
<dbReference type="GO" id="GO:0030322">
    <property type="term" value="P:stabilization of membrane potential"/>
    <property type="evidence" value="ECO:0007669"/>
    <property type="project" value="TreeGrafter"/>
</dbReference>
<evidence type="ECO:0000313" key="13">
    <source>
        <dbReference type="Ensembl" id="ENSUAMP00000033297.1"/>
    </source>
</evidence>
<comment type="subcellular location">
    <subcellularLocation>
        <location evidence="1">Membrane</location>
        <topology evidence="1">Multi-pass membrane protein</topology>
    </subcellularLocation>
</comment>
<feature type="domain" description="Potassium channel" evidence="12">
    <location>
        <begin position="112"/>
        <end position="149"/>
    </location>
</feature>
<dbReference type="InterPro" id="IPR001779">
    <property type="entry name" value="2pore_dom_K_chnl_TWIK1"/>
</dbReference>
<evidence type="ECO:0000256" key="2">
    <source>
        <dbReference type="ARBA" id="ARBA00022448"/>
    </source>
</evidence>
<dbReference type="GeneTree" id="ENSGT00940000155293"/>
<feature type="transmembrane region" description="Helical" evidence="11">
    <location>
        <begin position="171"/>
        <end position="196"/>
    </location>
</feature>
<evidence type="ECO:0000256" key="7">
    <source>
        <dbReference type="ARBA" id="ARBA00023136"/>
    </source>
</evidence>
<dbReference type="GO" id="GO:0034705">
    <property type="term" value="C:potassium channel complex"/>
    <property type="evidence" value="ECO:0007669"/>
    <property type="project" value="Ensembl"/>
</dbReference>
<dbReference type="PANTHER" id="PTHR11003">
    <property type="entry name" value="POTASSIUM CHANNEL, SUBFAMILY K"/>
    <property type="match status" value="1"/>
</dbReference>
<dbReference type="Ensembl" id="ENSUAMT00000037102.1">
    <property type="protein sequence ID" value="ENSUAMP00000033297.1"/>
    <property type="gene ID" value="ENSUAMG00000025384.1"/>
</dbReference>
<feature type="domain" description="Potassium channel" evidence="12">
    <location>
        <begin position="185"/>
        <end position="261"/>
    </location>
</feature>
<dbReference type="GO" id="GO:0005272">
    <property type="term" value="F:sodium channel activity"/>
    <property type="evidence" value="ECO:0007669"/>
    <property type="project" value="Ensembl"/>
</dbReference>
<dbReference type="GO" id="GO:0022841">
    <property type="term" value="F:potassium ion leak channel activity"/>
    <property type="evidence" value="ECO:0007669"/>
    <property type="project" value="Ensembl"/>
</dbReference>
<dbReference type="GO" id="GO:0015271">
    <property type="term" value="F:outward rectifier potassium channel activity"/>
    <property type="evidence" value="ECO:0007669"/>
    <property type="project" value="TreeGrafter"/>
</dbReference>
<evidence type="ECO:0000256" key="11">
    <source>
        <dbReference type="SAM" id="Phobius"/>
    </source>
</evidence>
<feature type="transmembrane region" description="Helical" evidence="11">
    <location>
        <begin position="208"/>
        <end position="225"/>
    </location>
</feature>
<keyword evidence="8 9" id="KW-0407">Ion channel</keyword>
<keyword evidence="2 9" id="KW-0813">Transport</keyword>
<evidence type="ECO:0000256" key="5">
    <source>
        <dbReference type="ARBA" id="ARBA00022989"/>
    </source>
</evidence>
<keyword evidence="7 11" id="KW-0472">Membrane</keyword>
<keyword evidence="3 9" id="KW-0812">Transmembrane</keyword>
<reference evidence="14" key="1">
    <citation type="submission" date="2016-06" db="EMBL/GenBank/DDBJ databases">
        <title>De novo assembly and RNA-Seq shows season-dependent expression and editing in black bear kidneys.</title>
        <authorList>
            <person name="Korstanje R."/>
            <person name="Srivastava A."/>
            <person name="Sarsani V.K."/>
            <person name="Sheehan S.M."/>
            <person name="Seger R.L."/>
            <person name="Barter M.E."/>
            <person name="Lindqvist C."/>
            <person name="Brody L.C."/>
            <person name="Mullikin J.C."/>
        </authorList>
    </citation>
    <scope>NUCLEOTIDE SEQUENCE [LARGE SCALE GENOMIC DNA]</scope>
</reference>
<accession>A0A452SKY3</accession>
<evidence type="ECO:0000313" key="14">
    <source>
        <dbReference type="Proteomes" id="UP000291022"/>
    </source>
</evidence>
<keyword evidence="6 9" id="KW-0406">Ion transport</keyword>
<sequence>GNGSNLVESQTDLCSDHWGLVCFYYVHLGELRHLGAFGNDKGGKLLFLNIPFSQIAEQNIFKRNAQFCGLVCLNLHFSPFAMSVSSWSRMFPDVYSVPLFLLTSVPLLLRAGYGHTVPLSDGGKAFCIIYSVIGIPFTLLFLTAVVQRVTIHVTRRPVLYFHIRWGFSKQVVAIVHAVLLGFVTVSCFFFIPAAVFSILEDDWNFLESFYFCFISLSTIGLGDYVPGEGYNQKFRELYKIGITCYLLLGLIAMLVVLETFCELHELKKFRKMFYVKKDKDEDRVHIIEHDQLSFSSIADQATGPKEDRRQDEPFVGPQSSAHPDGSALHDH</sequence>
<dbReference type="GO" id="GO:0046982">
    <property type="term" value="F:protein heterodimerization activity"/>
    <property type="evidence" value="ECO:0007669"/>
    <property type="project" value="Ensembl"/>
</dbReference>
<proteinExistence type="inferred from homology"/>
<dbReference type="PRINTS" id="PR01096">
    <property type="entry name" value="TWIK1CHANNEL"/>
</dbReference>
<dbReference type="GO" id="GO:0042802">
    <property type="term" value="F:identical protein binding"/>
    <property type="evidence" value="ECO:0007669"/>
    <property type="project" value="Ensembl"/>
</dbReference>
<dbReference type="InterPro" id="IPR003280">
    <property type="entry name" value="2pore_dom_K_chnl"/>
</dbReference>
<dbReference type="FunFam" id="1.10.287.70:FF:000203">
    <property type="entry name" value="Potassium channel subfamily K member 1"/>
    <property type="match status" value="1"/>
</dbReference>
<evidence type="ECO:0000256" key="9">
    <source>
        <dbReference type="RuleBase" id="RU003857"/>
    </source>
</evidence>
<dbReference type="Pfam" id="PF07885">
    <property type="entry name" value="Ion_trans_2"/>
    <property type="match status" value="2"/>
</dbReference>